<feature type="transmembrane region" description="Helical" evidence="5">
    <location>
        <begin position="110"/>
        <end position="131"/>
    </location>
</feature>
<proteinExistence type="predicted"/>
<dbReference type="Pfam" id="PF01694">
    <property type="entry name" value="Rhomboid"/>
    <property type="match status" value="1"/>
</dbReference>
<evidence type="ECO:0000256" key="2">
    <source>
        <dbReference type="ARBA" id="ARBA00022692"/>
    </source>
</evidence>
<feature type="transmembrane region" description="Helical" evidence="5">
    <location>
        <begin position="44"/>
        <end position="66"/>
    </location>
</feature>
<dbReference type="InterPro" id="IPR035952">
    <property type="entry name" value="Rhomboid-like_sf"/>
</dbReference>
<keyword evidence="7" id="KW-0378">Hydrolase</keyword>
<dbReference type="RefSeq" id="WP_196988909.1">
    <property type="nucleotide sequence ID" value="NZ_JADWYR010000001.1"/>
</dbReference>
<evidence type="ECO:0000256" key="3">
    <source>
        <dbReference type="ARBA" id="ARBA00022989"/>
    </source>
</evidence>
<comment type="subcellular location">
    <subcellularLocation>
        <location evidence="1">Membrane</location>
        <topology evidence="1">Multi-pass membrane protein</topology>
    </subcellularLocation>
</comment>
<evidence type="ECO:0000256" key="1">
    <source>
        <dbReference type="ARBA" id="ARBA00004141"/>
    </source>
</evidence>
<dbReference type="AlphaFoldDB" id="A0A931GX06"/>
<evidence type="ECO:0000259" key="6">
    <source>
        <dbReference type="Pfam" id="PF01694"/>
    </source>
</evidence>
<feature type="transmembrane region" description="Helical" evidence="5">
    <location>
        <begin position="174"/>
        <end position="193"/>
    </location>
</feature>
<evidence type="ECO:0000313" key="7">
    <source>
        <dbReference type="EMBL" id="MBG9374819.1"/>
    </source>
</evidence>
<evidence type="ECO:0000256" key="5">
    <source>
        <dbReference type="SAM" id="Phobius"/>
    </source>
</evidence>
<protein>
    <submittedName>
        <fullName evidence="7">Rhomboid family intramembrane serine protease</fullName>
    </submittedName>
</protein>
<accession>A0A931GX06</accession>
<dbReference type="GO" id="GO:0016020">
    <property type="term" value="C:membrane"/>
    <property type="evidence" value="ECO:0007669"/>
    <property type="project" value="UniProtKB-SubCell"/>
</dbReference>
<sequence length="213" mass="23983">MEVTITIMVITCIVSFVAFSDEAIKNKLIFYPPYITERNQWYRFLTHGLIHADIAHLAFNMISFYFFGRITEAAFKSIFEQTGALLYILMYLSALIVSELPSYNKHKNNYGYASLGASGAVSAVVFIGILLRPADGITIFPIPIPIPGFVFAPLFIIVSAYLDKKGNTNIGHSAHIWGALYGLAFMIVTCYFLSDYRPVSIFIEEVKNYINNF</sequence>
<feature type="transmembrane region" description="Helical" evidence="5">
    <location>
        <begin position="78"/>
        <end position="98"/>
    </location>
</feature>
<comment type="caution">
    <text evidence="7">The sequence shown here is derived from an EMBL/GenBank/DDBJ whole genome shotgun (WGS) entry which is preliminary data.</text>
</comment>
<name>A0A931GX06_9BACT</name>
<dbReference type="GO" id="GO:0006508">
    <property type="term" value="P:proteolysis"/>
    <property type="evidence" value="ECO:0007669"/>
    <property type="project" value="UniProtKB-KW"/>
</dbReference>
<organism evidence="7 8">
    <name type="scientific">Panacibacter microcysteis</name>
    <dbReference type="NCBI Taxonomy" id="2793269"/>
    <lineage>
        <taxon>Bacteria</taxon>
        <taxon>Pseudomonadati</taxon>
        <taxon>Bacteroidota</taxon>
        <taxon>Chitinophagia</taxon>
        <taxon>Chitinophagales</taxon>
        <taxon>Chitinophagaceae</taxon>
        <taxon>Panacibacter</taxon>
    </lineage>
</organism>
<dbReference type="SUPFAM" id="SSF144091">
    <property type="entry name" value="Rhomboid-like"/>
    <property type="match status" value="1"/>
</dbReference>
<dbReference type="Gene3D" id="1.20.1540.10">
    <property type="entry name" value="Rhomboid-like"/>
    <property type="match status" value="1"/>
</dbReference>
<dbReference type="Proteomes" id="UP000628448">
    <property type="component" value="Unassembled WGS sequence"/>
</dbReference>
<dbReference type="GO" id="GO:0004252">
    <property type="term" value="F:serine-type endopeptidase activity"/>
    <property type="evidence" value="ECO:0007669"/>
    <property type="project" value="InterPro"/>
</dbReference>
<dbReference type="InterPro" id="IPR022764">
    <property type="entry name" value="Peptidase_S54_rhomboid_dom"/>
</dbReference>
<dbReference type="PANTHER" id="PTHR43066">
    <property type="entry name" value="RHOMBOID-RELATED PROTEIN"/>
    <property type="match status" value="1"/>
</dbReference>
<feature type="domain" description="Peptidase S54 rhomboid" evidence="6">
    <location>
        <begin position="39"/>
        <end position="191"/>
    </location>
</feature>
<feature type="transmembrane region" description="Helical" evidence="5">
    <location>
        <begin position="138"/>
        <end position="162"/>
    </location>
</feature>
<keyword evidence="2 5" id="KW-0812">Transmembrane</keyword>
<keyword evidence="8" id="KW-1185">Reference proteome</keyword>
<keyword evidence="4 5" id="KW-0472">Membrane</keyword>
<keyword evidence="7" id="KW-0645">Protease</keyword>
<gene>
    <name evidence="7" type="ORF">I5907_01120</name>
</gene>
<dbReference type="EMBL" id="JADWYR010000001">
    <property type="protein sequence ID" value="MBG9374819.1"/>
    <property type="molecule type" value="Genomic_DNA"/>
</dbReference>
<evidence type="ECO:0000256" key="4">
    <source>
        <dbReference type="ARBA" id="ARBA00023136"/>
    </source>
</evidence>
<keyword evidence="3 5" id="KW-1133">Transmembrane helix</keyword>
<reference evidence="7" key="1">
    <citation type="submission" date="2020-11" db="EMBL/GenBank/DDBJ databases">
        <title>Bacterial whole genome sequence for Panacibacter sp. DH6.</title>
        <authorList>
            <person name="Le V."/>
            <person name="Ko S."/>
            <person name="Ahn C.-Y."/>
            <person name="Oh H.-M."/>
        </authorList>
    </citation>
    <scope>NUCLEOTIDE SEQUENCE</scope>
    <source>
        <strain evidence="7">DH6</strain>
    </source>
</reference>
<evidence type="ECO:0000313" key="8">
    <source>
        <dbReference type="Proteomes" id="UP000628448"/>
    </source>
</evidence>